<reference evidence="4 5" key="1">
    <citation type="journal article" date="2023" name="Nucleic Acids Res.">
        <title>The hologenome of Daphnia magna reveals possible DNA methylation and microbiome-mediated evolution of the host genome.</title>
        <authorList>
            <person name="Chaturvedi A."/>
            <person name="Li X."/>
            <person name="Dhandapani V."/>
            <person name="Marshall H."/>
            <person name="Kissane S."/>
            <person name="Cuenca-Cambronero M."/>
            <person name="Asole G."/>
            <person name="Calvet F."/>
            <person name="Ruiz-Romero M."/>
            <person name="Marangio P."/>
            <person name="Guigo R."/>
            <person name="Rago D."/>
            <person name="Mirbahai L."/>
            <person name="Eastwood N."/>
            <person name="Colbourne J.K."/>
            <person name="Zhou J."/>
            <person name="Mallon E."/>
            <person name="Orsini L."/>
        </authorList>
    </citation>
    <scope>NUCLEOTIDE SEQUENCE [LARGE SCALE GENOMIC DNA]</scope>
    <source>
        <strain evidence="4">LRV0_1</strain>
    </source>
</reference>
<dbReference type="PANTHER" id="PTHR33104">
    <property type="entry name" value="SI:DKEY-29D5.2"/>
    <property type="match status" value="1"/>
</dbReference>
<dbReference type="Pfam" id="PF18804">
    <property type="entry name" value="CxC3"/>
    <property type="match status" value="1"/>
</dbReference>
<evidence type="ECO:0000256" key="1">
    <source>
        <dbReference type="SAM" id="Coils"/>
    </source>
</evidence>
<accession>A0ABQ9Z9A4</accession>
<proteinExistence type="predicted"/>
<evidence type="ECO:0000313" key="5">
    <source>
        <dbReference type="Proteomes" id="UP001234178"/>
    </source>
</evidence>
<keyword evidence="5" id="KW-1185">Reference proteome</keyword>
<feature type="domain" description="CxC3 like cysteine cluster" evidence="3">
    <location>
        <begin position="366"/>
        <end position="479"/>
    </location>
</feature>
<protein>
    <recommendedName>
        <fullName evidence="3">CxC3 like cysteine cluster domain-containing protein</fullName>
    </recommendedName>
</protein>
<dbReference type="PANTHER" id="PTHR33104:SF2">
    <property type="entry name" value="CXC3 LIKE CYSTEINE CLUSTER DOMAIN-CONTAINING PROTEIN"/>
    <property type="match status" value="1"/>
</dbReference>
<sequence length="823" mass="95403">METDSDLDETMLSQIDFDNLEVLDEVGEGDSILQLIKEKEDVEKASEGESSKNQKESLDVRTETEKGKGSVEKVEEEWERTVKFTDDRKVVKNKEGEEKSKEEVELFEKLQACKRKIMDDYEEEIKIAKELFRVQEKGKEAARAEKLQKQKEEEERKKKFKPEEKARIAYQEVLLMHQQSEHLVIVANEVRAAASVASTAAFNYLENFGDALPHCSSSLKQPPFVSPSAAHDSLFDDVPSFISPEALDDLMRQVQKDLDSMQIRRHQTWKERQAIAAWGRHDRRRIFTEYVSRKPLYHSKCDQCHEDLNHYSVRCMTCQKHLCYQCDTNTHSGMPFHRRLFCSCDRLEILQPDHFIDAEGNIITKDICVPCFVHHKCCDISCHGSMSLIPNVTESIVVVTEQGRFVLKGATFVCDTCDSLTKPTIDDYVFSGFYPASLSETVTYLFSEEALLLCHHISHKYPGSSKNMYAHTLEEVSKEYGRNGPINIPLFTNAEREWETCRHYIDQEVFKRNKIDCPTCGTKPLVRSSDAIIKLGRLASAGNARKPENKRVIDDVESRFENLVIKSDVEDESFRQRIYNKVQTSKKKNMCGGSAFKAAGEDSNENKKADFLTLGILYWNWNKIQNMQFLLRNKLQRARKEIRKGVTKVEELLQSYNLENGYLPLIHNELERKAIEIIDQRRTKTTPVDKLRRMVEGFYVQLKTVRIKISKEAENSKARTNFRRILIEAKKKVLQTIYLLNSKDKDLPISYEDFNQVSYADKYHVVDCWMLLQRVREEVELTKIEMKNYIRFLTDKRSSLKQLTHSEEADETFCKGKAVMAHS</sequence>
<organism evidence="4 5">
    <name type="scientific">Daphnia magna</name>
    <dbReference type="NCBI Taxonomy" id="35525"/>
    <lineage>
        <taxon>Eukaryota</taxon>
        <taxon>Metazoa</taxon>
        <taxon>Ecdysozoa</taxon>
        <taxon>Arthropoda</taxon>
        <taxon>Crustacea</taxon>
        <taxon>Branchiopoda</taxon>
        <taxon>Diplostraca</taxon>
        <taxon>Cladocera</taxon>
        <taxon>Anomopoda</taxon>
        <taxon>Daphniidae</taxon>
        <taxon>Daphnia</taxon>
    </lineage>
</organism>
<comment type="caution">
    <text evidence="4">The sequence shown here is derived from an EMBL/GenBank/DDBJ whole genome shotgun (WGS) entry which is preliminary data.</text>
</comment>
<dbReference type="Proteomes" id="UP001234178">
    <property type="component" value="Unassembled WGS sequence"/>
</dbReference>
<dbReference type="InterPro" id="IPR040564">
    <property type="entry name" value="CxC3-like"/>
</dbReference>
<evidence type="ECO:0000259" key="3">
    <source>
        <dbReference type="Pfam" id="PF18804"/>
    </source>
</evidence>
<dbReference type="EMBL" id="JAOYFB010000003">
    <property type="protein sequence ID" value="KAK4009484.1"/>
    <property type="molecule type" value="Genomic_DNA"/>
</dbReference>
<feature type="coiled-coil region" evidence="1">
    <location>
        <begin position="134"/>
        <end position="164"/>
    </location>
</feature>
<evidence type="ECO:0000256" key="2">
    <source>
        <dbReference type="SAM" id="MobiDB-lite"/>
    </source>
</evidence>
<feature type="region of interest" description="Disordered" evidence="2">
    <location>
        <begin position="41"/>
        <end position="72"/>
    </location>
</feature>
<name>A0ABQ9Z9A4_9CRUS</name>
<gene>
    <name evidence="4" type="ORF">OUZ56_018596</name>
</gene>
<evidence type="ECO:0000313" key="4">
    <source>
        <dbReference type="EMBL" id="KAK4009484.1"/>
    </source>
</evidence>
<keyword evidence="1" id="KW-0175">Coiled coil</keyword>